<proteinExistence type="predicted"/>
<evidence type="ECO:0000313" key="3">
    <source>
        <dbReference type="Proteomes" id="UP001205740"/>
    </source>
</evidence>
<keyword evidence="1" id="KW-0812">Transmembrane</keyword>
<dbReference type="Pfam" id="PF26512">
    <property type="entry name" value="SOI"/>
    <property type="match status" value="1"/>
</dbReference>
<feature type="transmembrane region" description="Helical" evidence="1">
    <location>
        <begin position="114"/>
        <end position="134"/>
    </location>
</feature>
<protein>
    <submittedName>
        <fullName evidence="2">Hydroxylaminobenzene mutase</fullName>
    </submittedName>
</protein>
<feature type="transmembrane region" description="Helical" evidence="1">
    <location>
        <begin position="32"/>
        <end position="53"/>
    </location>
</feature>
<dbReference type="Proteomes" id="UP001205740">
    <property type="component" value="Unassembled WGS sequence"/>
</dbReference>
<dbReference type="RefSeq" id="WP_253654763.1">
    <property type="nucleotide sequence ID" value="NZ_BAAAOE010000002.1"/>
</dbReference>
<comment type="caution">
    <text evidence="2">The sequence shown here is derived from an EMBL/GenBank/DDBJ whole genome shotgun (WGS) entry which is preliminary data.</text>
</comment>
<keyword evidence="3" id="KW-1185">Reference proteome</keyword>
<dbReference type="InterPro" id="IPR058965">
    <property type="entry name" value="SOI/HabA-like"/>
</dbReference>
<evidence type="ECO:0000313" key="2">
    <source>
        <dbReference type="EMBL" id="MCP2161182.1"/>
    </source>
</evidence>
<dbReference type="EMBL" id="JAMTCG010000004">
    <property type="protein sequence ID" value="MCP2161182.1"/>
    <property type="molecule type" value="Genomic_DNA"/>
</dbReference>
<accession>A0ABT1H5R4</accession>
<evidence type="ECO:0000256" key="1">
    <source>
        <dbReference type="SAM" id="Phobius"/>
    </source>
</evidence>
<gene>
    <name evidence="2" type="ORF">LX12_002377</name>
</gene>
<keyword evidence="1" id="KW-0472">Membrane</keyword>
<keyword evidence="1" id="KW-1133">Transmembrane helix</keyword>
<reference evidence="2 3" key="1">
    <citation type="submission" date="2022-06" db="EMBL/GenBank/DDBJ databases">
        <title>Genomic Encyclopedia of Archaeal and Bacterial Type Strains, Phase II (KMG-II): from individual species to whole genera.</title>
        <authorList>
            <person name="Goeker M."/>
        </authorList>
    </citation>
    <scope>NUCLEOTIDE SEQUENCE [LARGE SCALE GENOMIC DNA]</scope>
    <source>
        <strain evidence="2 3">DSM 45037</strain>
    </source>
</reference>
<sequence>MATVLIASGLILLLLGLLTGLAVPALTNPRMGLASHLQGMTNGPLLVIVGLLWPHVDLPHVLDAVTVVLLIYGTYANWLATQLGAIWGAGRRFAPAASGDHFASGGKETVVDGLLLTLAPAMIVAVVLLIVGVLR</sequence>
<name>A0ABT1H5R4_9NOCA</name>
<organism evidence="2 3">
    <name type="scientific">Williamsia serinedens</name>
    <dbReference type="NCBI Taxonomy" id="391736"/>
    <lineage>
        <taxon>Bacteria</taxon>
        <taxon>Bacillati</taxon>
        <taxon>Actinomycetota</taxon>
        <taxon>Actinomycetes</taxon>
        <taxon>Mycobacteriales</taxon>
        <taxon>Nocardiaceae</taxon>
        <taxon>Williamsia</taxon>
    </lineage>
</organism>
<feature type="transmembrane region" description="Helical" evidence="1">
    <location>
        <begin position="60"/>
        <end position="80"/>
    </location>
</feature>